<dbReference type="InterPro" id="IPR020058">
    <property type="entry name" value="Glu/Gln-tRNA-synth_Ib_cat-dom"/>
</dbReference>
<evidence type="ECO:0000256" key="5">
    <source>
        <dbReference type="ARBA" id="ARBA00022840"/>
    </source>
</evidence>
<evidence type="ECO:0000256" key="4">
    <source>
        <dbReference type="ARBA" id="ARBA00022833"/>
    </source>
</evidence>
<evidence type="ECO:0000256" key="2">
    <source>
        <dbReference type="ARBA" id="ARBA00022723"/>
    </source>
</evidence>
<dbReference type="EMBL" id="MLJW01000041">
    <property type="protein sequence ID" value="OIR06827.1"/>
    <property type="molecule type" value="Genomic_DNA"/>
</dbReference>
<organism evidence="8">
    <name type="scientific">mine drainage metagenome</name>
    <dbReference type="NCBI Taxonomy" id="410659"/>
    <lineage>
        <taxon>unclassified sequences</taxon>
        <taxon>metagenomes</taxon>
        <taxon>ecological metagenomes</taxon>
    </lineage>
</organism>
<dbReference type="Pfam" id="PF00749">
    <property type="entry name" value="tRNA-synt_1c"/>
    <property type="match status" value="1"/>
</dbReference>
<evidence type="ECO:0000259" key="7">
    <source>
        <dbReference type="Pfam" id="PF00749"/>
    </source>
</evidence>
<dbReference type="InterPro" id="IPR000924">
    <property type="entry name" value="Glu/Gln-tRNA-synth"/>
</dbReference>
<evidence type="ECO:0000313" key="8">
    <source>
        <dbReference type="EMBL" id="OIR06827.1"/>
    </source>
</evidence>
<keyword evidence="5" id="KW-0067">ATP-binding</keyword>
<feature type="domain" description="Glutamyl/glutaminyl-tRNA synthetase class Ib catalytic" evidence="7">
    <location>
        <begin position="9"/>
        <end position="242"/>
    </location>
</feature>
<dbReference type="PANTHER" id="PTHR43311:SF1">
    <property type="entry name" value="GLUTAMYL-Q TRNA(ASP) SYNTHETASE"/>
    <property type="match status" value="1"/>
</dbReference>
<dbReference type="InterPro" id="IPR014729">
    <property type="entry name" value="Rossmann-like_a/b/a_fold"/>
</dbReference>
<proteinExistence type="inferred from homology"/>
<dbReference type="PANTHER" id="PTHR43311">
    <property type="entry name" value="GLUTAMATE--TRNA LIGASE"/>
    <property type="match status" value="1"/>
</dbReference>
<dbReference type="InterPro" id="IPR022380">
    <property type="entry name" value="Glu-Q_tRNA(Asp)_Synthase"/>
</dbReference>
<gene>
    <name evidence="8" type="primary">gluQ_4</name>
    <name evidence="8" type="ORF">GALL_110760</name>
</gene>
<dbReference type="GO" id="GO:0005524">
    <property type="term" value="F:ATP binding"/>
    <property type="evidence" value="ECO:0007669"/>
    <property type="project" value="UniProtKB-KW"/>
</dbReference>
<keyword evidence="1 8" id="KW-0436">Ligase</keyword>
<sequence length="302" mass="32911">MNHIRQRSRGRFAPSPTGPLHFGSLVAAVGSFLEARSAGGEWLLRMEDLDRPRCRDAAASDILRTLEAFGFEWHGEILWQSRRDAAYRDALERLRAAGRVFACACSRRELADSALAPGGAPVYPGTCRAGLPPGKAPRAQRLRVDDERIAFDDAVQGAVAQDLADAVGDFVLLRADGIFAYQLAVVVDDGEQGITQVVRGADLLDSTPRQILLQRLLGWPTPAYAHLPAAIDAAGEKLSKQTRAAPLTAARPMPALLSALRFLGQEPPAELAEASLAEFWRWATAHWQLARVPRRRILPASE</sequence>
<dbReference type="GO" id="GO:0008270">
    <property type="term" value="F:zinc ion binding"/>
    <property type="evidence" value="ECO:0007669"/>
    <property type="project" value="InterPro"/>
</dbReference>
<accession>A0A1J5SFY6</accession>
<dbReference type="HAMAP" id="MF_01428">
    <property type="entry name" value="Glu_Q_tRNA_synth"/>
    <property type="match status" value="1"/>
</dbReference>
<dbReference type="GO" id="GO:0005829">
    <property type="term" value="C:cytosol"/>
    <property type="evidence" value="ECO:0007669"/>
    <property type="project" value="TreeGrafter"/>
</dbReference>
<dbReference type="PRINTS" id="PR00987">
    <property type="entry name" value="TRNASYNTHGLU"/>
</dbReference>
<evidence type="ECO:0000256" key="3">
    <source>
        <dbReference type="ARBA" id="ARBA00022741"/>
    </source>
</evidence>
<dbReference type="SUPFAM" id="SSF52374">
    <property type="entry name" value="Nucleotidylyl transferase"/>
    <property type="match status" value="1"/>
</dbReference>
<dbReference type="NCBIfam" id="TIGR03838">
    <property type="entry name" value="queuosine_YadB"/>
    <property type="match status" value="1"/>
</dbReference>
<dbReference type="GO" id="GO:0004818">
    <property type="term" value="F:glutamate-tRNA ligase activity"/>
    <property type="evidence" value="ECO:0007669"/>
    <property type="project" value="TreeGrafter"/>
</dbReference>
<dbReference type="EC" id="6.1.1.-" evidence="8"/>
<dbReference type="Gene3D" id="3.40.50.620">
    <property type="entry name" value="HUPs"/>
    <property type="match status" value="1"/>
</dbReference>
<dbReference type="InterPro" id="IPR049940">
    <property type="entry name" value="GluQ/Sye"/>
</dbReference>
<dbReference type="NCBIfam" id="NF004315">
    <property type="entry name" value="PRK05710.1-4"/>
    <property type="match status" value="1"/>
</dbReference>
<dbReference type="GO" id="GO:0006400">
    <property type="term" value="P:tRNA modification"/>
    <property type="evidence" value="ECO:0007669"/>
    <property type="project" value="InterPro"/>
</dbReference>
<evidence type="ECO:0000256" key="1">
    <source>
        <dbReference type="ARBA" id="ARBA00022598"/>
    </source>
</evidence>
<keyword evidence="4" id="KW-0862">Zinc</keyword>
<dbReference type="GO" id="GO:0006424">
    <property type="term" value="P:glutamyl-tRNA aminoacylation"/>
    <property type="evidence" value="ECO:0007669"/>
    <property type="project" value="InterPro"/>
</dbReference>
<keyword evidence="3" id="KW-0547">Nucleotide-binding</keyword>
<name>A0A1J5SFY6_9ZZZZ</name>
<reference evidence="8" key="1">
    <citation type="submission" date="2016-10" db="EMBL/GenBank/DDBJ databases">
        <title>Sequence of Gallionella enrichment culture.</title>
        <authorList>
            <person name="Poehlein A."/>
            <person name="Muehling M."/>
            <person name="Daniel R."/>
        </authorList>
    </citation>
    <scope>NUCLEOTIDE SEQUENCE</scope>
</reference>
<dbReference type="NCBIfam" id="NF004313">
    <property type="entry name" value="PRK05710.1-2"/>
    <property type="match status" value="1"/>
</dbReference>
<dbReference type="NCBIfam" id="NF004314">
    <property type="entry name" value="PRK05710.1-3"/>
    <property type="match status" value="1"/>
</dbReference>
<dbReference type="AlphaFoldDB" id="A0A1J5SFY6"/>
<comment type="caution">
    <text evidence="8">The sequence shown here is derived from an EMBL/GenBank/DDBJ whole genome shotgun (WGS) entry which is preliminary data.</text>
</comment>
<protein>
    <submittedName>
        <fullName evidence="8">Glutamyl-Q tRNA(Asp) synthetase</fullName>
        <ecNumber evidence="8">6.1.1.-</ecNumber>
    </submittedName>
</protein>
<keyword evidence="2" id="KW-0479">Metal-binding</keyword>
<evidence type="ECO:0000256" key="6">
    <source>
        <dbReference type="ARBA" id="ARBA00023146"/>
    </source>
</evidence>
<dbReference type="FunFam" id="3.40.50.620:FF:000093">
    <property type="entry name" value="Glutamyl-Q tRNA(Asp) synthetase"/>
    <property type="match status" value="1"/>
</dbReference>
<keyword evidence="6" id="KW-0030">Aminoacyl-tRNA synthetase</keyword>